<evidence type="ECO:0000256" key="1">
    <source>
        <dbReference type="SAM" id="MobiDB-lite"/>
    </source>
</evidence>
<name>A0AAD3RJK1_LATJO</name>
<dbReference type="Proteomes" id="UP001279410">
    <property type="component" value="Unassembled WGS sequence"/>
</dbReference>
<keyword evidence="2" id="KW-0240">DNA-directed RNA polymerase</keyword>
<comment type="caution">
    <text evidence="2">The sequence shown here is derived from an EMBL/GenBank/DDBJ whole genome shotgun (WGS) entry which is preliminary data.</text>
</comment>
<evidence type="ECO:0000313" key="2">
    <source>
        <dbReference type="EMBL" id="GLD70877.1"/>
    </source>
</evidence>
<accession>A0AAD3RJK1</accession>
<proteinExistence type="predicted"/>
<dbReference type="GO" id="GO:0000428">
    <property type="term" value="C:DNA-directed RNA polymerase complex"/>
    <property type="evidence" value="ECO:0007669"/>
    <property type="project" value="UniProtKB-KW"/>
</dbReference>
<sequence>MYGPPHDKACPLRTITEFNSASSAQMSLTIQRLEDILANLAARKRLDTCGTSCAKEKNICEGGEEMDNKFGNGAAETEEDLTKEKGHGGCGRHQPRSDLPALELYAEWKHLRGSAGEENPAES</sequence>
<gene>
    <name evidence="2" type="ORF">AKAME5_002219600</name>
</gene>
<reference evidence="2" key="1">
    <citation type="submission" date="2022-08" db="EMBL/GenBank/DDBJ databases">
        <title>Genome sequencing of akame (Lates japonicus).</title>
        <authorList>
            <person name="Hashiguchi Y."/>
            <person name="Takahashi H."/>
        </authorList>
    </citation>
    <scope>NUCLEOTIDE SEQUENCE</scope>
    <source>
        <strain evidence="2">Kochi</strain>
    </source>
</reference>
<keyword evidence="3" id="KW-1185">Reference proteome</keyword>
<organism evidence="2 3">
    <name type="scientific">Lates japonicus</name>
    <name type="common">Japanese lates</name>
    <dbReference type="NCBI Taxonomy" id="270547"/>
    <lineage>
        <taxon>Eukaryota</taxon>
        <taxon>Metazoa</taxon>
        <taxon>Chordata</taxon>
        <taxon>Craniata</taxon>
        <taxon>Vertebrata</taxon>
        <taxon>Euteleostomi</taxon>
        <taxon>Actinopterygii</taxon>
        <taxon>Neopterygii</taxon>
        <taxon>Teleostei</taxon>
        <taxon>Neoteleostei</taxon>
        <taxon>Acanthomorphata</taxon>
        <taxon>Carangaria</taxon>
        <taxon>Carangaria incertae sedis</taxon>
        <taxon>Centropomidae</taxon>
        <taxon>Lates</taxon>
    </lineage>
</organism>
<feature type="region of interest" description="Disordered" evidence="1">
    <location>
        <begin position="64"/>
        <end position="97"/>
    </location>
</feature>
<dbReference type="AlphaFoldDB" id="A0AAD3RJK1"/>
<dbReference type="EMBL" id="BRZM01000458">
    <property type="protein sequence ID" value="GLD70877.1"/>
    <property type="molecule type" value="Genomic_DNA"/>
</dbReference>
<keyword evidence="2" id="KW-0804">Transcription</keyword>
<evidence type="ECO:0000313" key="3">
    <source>
        <dbReference type="Proteomes" id="UP001279410"/>
    </source>
</evidence>
<protein>
    <submittedName>
        <fullName evidence="2">DNA-directed RNA polymerase II subunit RPB1</fullName>
    </submittedName>
</protein>